<accession>A0A1G9QY37</accession>
<dbReference type="InterPro" id="IPR003718">
    <property type="entry name" value="OsmC/Ohr_fam"/>
</dbReference>
<gene>
    <name evidence="1" type="ORF">SAMN04488692_1193</name>
</gene>
<keyword evidence="2" id="KW-1185">Reference proteome</keyword>
<evidence type="ECO:0000313" key="1">
    <source>
        <dbReference type="EMBL" id="SDM15771.1"/>
    </source>
</evidence>
<name>A0A1G9QY37_9FIRM</name>
<reference evidence="1 2" key="1">
    <citation type="submission" date="2016-10" db="EMBL/GenBank/DDBJ databases">
        <authorList>
            <person name="de Groot N.N."/>
        </authorList>
    </citation>
    <scope>NUCLEOTIDE SEQUENCE [LARGE SCALE GENOMIC DNA]</scope>
    <source>
        <strain evidence="1 2">SLAS-1</strain>
    </source>
</reference>
<dbReference type="Pfam" id="PF02566">
    <property type="entry name" value="OsmC"/>
    <property type="match status" value="1"/>
</dbReference>
<dbReference type="Proteomes" id="UP000199476">
    <property type="component" value="Unassembled WGS sequence"/>
</dbReference>
<evidence type="ECO:0000313" key="2">
    <source>
        <dbReference type="Proteomes" id="UP000199476"/>
    </source>
</evidence>
<dbReference type="PANTHER" id="PTHR34352:SF1">
    <property type="entry name" value="PROTEIN YHFA"/>
    <property type="match status" value="1"/>
</dbReference>
<dbReference type="SUPFAM" id="SSF82784">
    <property type="entry name" value="OsmC-like"/>
    <property type="match status" value="1"/>
</dbReference>
<sequence>MQIKSEWQGGLCFTGLGDSGHEVVTDASREAGGENRGVSPLELLLHGIAGCMGIDIVKILDKKQADIEDVEIAISGERADDYPRKFDKIEIDVRVTGSNMSQKDLEQAVSLSHEKYCSASNSVAAEQETSCELIKE</sequence>
<dbReference type="RefSeq" id="WP_089761135.1">
    <property type="nucleotide sequence ID" value="NZ_FNGO01000019.1"/>
</dbReference>
<protein>
    <submittedName>
        <fullName evidence="1">Putative redox protein</fullName>
    </submittedName>
</protein>
<dbReference type="Gene3D" id="2.20.25.10">
    <property type="match status" value="1"/>
</dbReference>
<dbReference type="STRING" id="321763.SAMN04488692_1193"/>
<dbReference type="InterPro" id="IPR036102">
    <property type="entry name" value="OsmC/Ohrsf"/>
</dbReference>
<dbReference type="AlphaFoldDB" id="A0A1G9QY37"/>
<dbReference type="PANTHER" id="PTHR34352">
    <property type="entry name" value="PROTEIN YHFA"/>
    <property type="match status" value="1"/>
</dbReference>
<proteinExistence type="predicted"/>
<dbReference type="InterPro" id="IPR015946">
    <property type="entry name" value="KH_dom-like_a/b"/>
</dbReference>
<organism evidence="1 2">
    <name type="scientific">Halarsenatibacter silvermanii</name>
    <dbReference type="NCBI Taxonomy" id="321763"/>
    <lineage>
        <taxon>Bacteria</taxon>
        <taxon>Bacillati</taxon>
        <taxon>Bacillota</taxon>
        <taxon>Clostridia</taxon>
        <taxon>Halanaerobiales</taxon>
        <taxon>Halarsenatibacteraceae</taxon>
        <taxon>Halarsenatibacter</taxon>
    </lineage>
</organism>
<dbReference type="OrthoDB" id="9804010at2"/>
<dbReference type="EMBL" id="FNGO01000019">
    <property type="protein sequence ID" value="SDM15771.1"/>
    <property type="molecule type" value="Genomic_DNA"/>
</dbReference>
<dbReference type="Gene3D" id="3.30.300.20">
    <property type="match status" value="1"/>
</dbReference>